<evidence type="ECO:0000313" key="3">
    <source>
        <dbReference type="Proteomes" id="UP000031512"/>
    </source>
</evidence>
<gene>
    <name evidence="2" type="ORF">BEWA_035120</name>
</gene>
<dbReference type="KEGG" id="beq:BEWA_035120"/>
<comment type="caution">
    <text evidence="2">The sequence shown here is derived from an EMBL/GenBank/DDBJ whole genome shotgun (WGS) entry which is preliminary data.</text>
</comment>
<name>L1LDP3_THEEQ</name>
<proteinExistence type="predicted"/>
<sequence>MNAIVALISAVSVFAVSAFHLDFGAADLGFAGLHGPVVKGVHHGAKVLHFVAGGEVVNGLKCGAHFSWAAPAAVKEVLAFSHCKHGGLVLAHVALVDGSEHFLHVVGGVALPVSHHVWLAKLAKGACKHAPALAGLPHHAVLADLAHVLA</sequence>
<feature type="chain" id="PRO_5003952573" evidence="1">
    <location>
        <begin position="19"/>
        <end position="150"/>
    </location>
</feature>
<dbReference type="AlphaFoldDB" id="L1LDP3"/>
<organism evidence="2 3">
    <name type="scientific">Theileria equi strain WA</name>
    <dbReference type="NCBI Taxonomy" id="1537102"/>
    <lineage>
        <taxon>Eukaryota</taxon>
        <taxon>Sar</taxon>
        <taxon>Alveolata</taxon>
        <taxon>Apicomplexa</taxon>
        <taxon>Aconoidasida</taxon>
        <taxon>Piroplasmida</taxon>
        <taxon>Theileriidae</taxon>
        <taxon>Theileria</taxon>
    </lineage>
</organism>
<evidence type="ECO:0000256" key="1">
    <source>
        <dbReference type="SAM" id="SignalP"/>
    </source>
</evidence>
<protein>
    <submittedName>
        <fullName evidence="2">Signal peptide containing protein</fullName>
    </submittedName>
</protein>
<accession>L1LDP3</accession>
<dbReference type="RefSeq" id="XP_004832928.1">
    <property type="nucleotide sequence ID" value="XM_004832871.1"/>
</dbReference>
<dbReference type="VEuPathDB" id="PiroplasmaDB:BEWA_035120"/>
<feature type="signal peptide" evidence="1">
    <location>
        <begin position="1"/>
        <end position="18"/>
    </location>
</feature>
<dbReference type="Proteomes" id="UP000031512">
    <property type="component" value="Unassembled WGS sequence"/>
</dbReference>
<evidence type="ECO:0000313" key="2">
    <source>
        <dbReference type="EMBL" id="EKX73476.1"/>
    </source>
</evidence>
<dbReference type="GeneID" id="15807880"/>
<keyword evidence="1" id="KW-0732">Signal</keyword>
<keyword evidence="3" id="KW-1185">Reference proteome</keyword>
<reference evidence="2 3" key="1">
    <citation type="journal article" date="2012" name="BMC Genomics">
        <title>Comparative genomic analysis and phylogenetic position of Theileria equi.</title>
        <authorList>
            <person name="Kappmeyer L.S."/>
            <person name="Thiagarajan M."/>
            <person name="Herndon D.R."/>
            <person name="Ramsay J.D."/>
            <person name="Caler E."/>
            <person name="Djikeng A."/>
            <person name="Gillespie J.J."/>
            <person name="Lau A.O."/>
            <person name="Roalson E.H."/>
            <person name="Silva J.C."/>
            <person name="Silva M.G."/>
            <person name="Suarez C.E."/>
            <person name="Ueti M.W."/>
            <person name="Nene V.M."/>
            <person name="Mealey R.H."/>
            <person name="Knowles D.P."/>
            <person name="Brayton K.A."/>
        </authorList>
    </citation>
    <scope>NUCLEOTIDE SEQUENCE [LARGE SCALE GENOMIC DNA]</scope>
    <source>
        <strain evidence="2 3">WA</strain>
    </source>
</reference>
<dbReference type="EMBL" id="ACOU01000002">
    <property type="protein sequence ID" value="EKX73476.1"/>
    <property type="molecule type" value="Genomic_DNA"/>
</dbReference>